<comment type="caution">
    <text evidence="1">The sequence shown here is derived from an EMBL/GenBank/DDBJ whole genome shotgun (WGS) entry which is preliminary data.</text>
</comment>
<protein>
    <submittedName>
        <fullName evidence="1">Uncharacterized protein</fullName>
    </submittedName>
</protein>
<proteinExistence type="predicted"/>
<sequence length="110" mass="12572">MVTMVVEAFGPSVNQPIETGIEEIRVLVAESLYDGFLNFGIGSEVATCQVLFQRSEDMKITYYEFRDVGRMFQNILSAKLFQITSNRGRMRSGVVMQQQDTFREQSRSCL</sequence>
<reference evidence="1 2" key="1">
    <citation type="journal article" date="2019" name="Sci. Rep.">
        <title>Orb-weaving spider Araneus ventricosus genome elucidates the spidroin gene catalogue.</title>
        <authorList>
            <person name="Kono N."/>
            <person name="Nakamura H."/>
            <person name="Ohtoshi R."/>
            <person name="Moran D.A.P."/>
            <person name="Shinohara A."/>
            <person name="Yoshida Y."/>
            <person name="Fujiwara M."/>
            <person name="Mori M."/>
            <person name="Tomita M."/>
            <person name="Arakawa K."/>
        </authorList>
    </citation>
    <scope>NUCLEOTIDE SEQUENCE [LARGE SCALE GENOMIC DNA]</scope>
</reference>
<gene>
    <name evidence="1" type="ORF">AVEN_210149_1</name>
</gene>
<dbReference type="EMBL" id="BGPR01042001">
    <property type="protein sequence ID" value="GBO18378.1"/>
    <property type="molecule type" value="Genomic_DNA"/>
</dbReference>
<name>A0A4Y2V173_ARAVE</name>
<keyword evidence="2" id="KW-1185">Reference proteome</keyword>
<dbReference type="Proteomes" id="UP000499080">
    <property type="component" value="Unassembled WGS sequence"/>
</dbReference>
<evidence type="ECO:0000313" key="2">
    <source>
        <dbReference type="Proteomes" id="UP000499080"/>
    </source>
</evidence>
<dbReference type="AlphaFoldDB" id="A0A4Y2V173"/>
<accession>A0A4Y2V173</accession>
<organism evidence="1 2">
    <name type="scientific">Araneus ventricosus</name>
    <name type="common">Orbweaver spider</name>
    <name type="synonym">Epeira ventricosa</name>
    <dbReference type="NCBI Taxonomy" id="182803"/>
    <lineage>
        <taxon>Eukaryota</taxon>
        <taxon>Metazoa</taxon>
        <taxon>Ecdysozoa</taxon>
        <taxon>Arthropoda</taxon>
        <taxon>Chelicerata</taxon>
        <taxon>Arachnida</taxon>
        <taxon>Araneae</taxon>
        <taxon>Araneomorphae</taxon>
        <taxon>Entelegynae</taxon>
        <taxon>Araneoidea</taxon>
        <taxon>Araneidae</taxon>
        <taxon>Araneus</taxon>
    </lineage>
</organism>
<evidence type="ECO:0000313" key="1">
    <source>
        <dbReference type="EMBL" id="GBO18378.1"/>
    </source>
</evidence>